<evidence type="ECO:0000313" key="1">
    <source>
        <dbReference type="EMBL" id="GFO34153.1"/>
    </source>
</evidence>
<evidence type="ECO:0000313" key="2">
    <source>
        <dbReference type="Proteomes" id="UP000735302"/>
    </source>
</evidence>
<dbReference type="AlphaFoldDB" id="A0AAV4CQI5"/>
<sequence>MSYIARRSLDYSKHFGVSYEAIGEHLDIFCIADRVFRSAQERGFPQGCGFVPGLGFPVSYLPEQSVDADPLSYPDISFLSCAFPCLFRWRIFYRRHTDSV</sequence>
<gene>
    <name evidence="1" type="ORF">PoB_006065800</name>
</gene>
<proteinExistence type="predicted"/>
<reference evidence="1 2" key="1">
    <citation type="journal article" date="2021" name="Elife">
        <title>Chloroplast acquisition without the gene transfer in kleptoplastic sea slugs, Plakobranchus ocellatus.</title>
        <authorList>
            <person name="Maeda T."/>
            <person name="Takahashi S."/>
            <person name="Yoshida T."/>
            <person name="Shimamura S."/>
            <person name="Takaki Y."/>
            <person name="Nagai Y."/>
            <person name="Toyoda A."/>
            <person name="Suzuki Y."/>
            <person name="Arimoto A."/>
            <person name="Ishii H."/>
            <person name="Satoh N."/>
            <person name="Nishiyama T."/>
            <person name="Hasebe M."/>
            <person name="Maruyama T."/>
            <person name="Minagawa J."/>
            <person name="Obokata J."/>
            <person name="Shigenobu S."/>
        </authorList>
    </citation>
    <scope>NUCLEOTIDE SEQUENCE [LARGE SCALE GENOMIC DNA]</scope>
</reference>
<keyword evidence="2" id="KW-1185">Reference proteome</keyword>
<accession>A0AAV4CQI5</accession>
<organism evidence="1 2">
    <name type="scientific">Plakobranchus ocellatus</name>
    <dbReference type="NCBI Taxonomy" id="259542"/>
    <lineage>
        <taxon>Eukaryota</taxon>
        <taxon>Metazoa</taxon>
        <taxon>Spiralia</taxon>
        <taxon>Lophotrochozoa</taxon>
        <taxon>Mollusca</taxon>
        <taxon>Gastropoda</taxon>
        <taxon>Heterobranchia</taxon>
        <taxon>Euthyneura</taxon>
        <taxon>Panpulmonata</taxon>
        <taxon>Sacoglossa</taxon>
        <taxon>Placobranchoidea</taxon>
        <taxon>Plakobranchidae</taxon>
        <taxon>Plakobranchus</taxon>
    </lineage>
</organism>
<protein>
    <submittedName>
        <fullName evidence="1">Uncharacterized protein</fullName>
    </submittedName>
</protein>
<dbReference type="EMBL" id="BLXT01006878">
    <property type="protein sequence ID" value="GFO34153.1"/>
    <property type="molecule type" value="Genomic_DNA"/>
</dbReference>
<comment type="caution">
    <text evidence="1">The sequence shown here is derived from an EMBL/GenBank/DDBJ whole genome shotgun (WGS) entry which is preliminary data.</text>
</comment>
<name>A0AAV4CQI5_9GAST</name>
<dbReference type="Proteomes" id="UP000735302">
    <property type="component" value="Unassembled WGS sequence"/>
</dbReference>